<dbReference type="OrthoDB" id="104167at2"/>
<dbReference type="FunFam" id="3.40.50.300:FF:002534">
    <property type="entry name" value="Putative RecF protein"/>
    <property type="match status" value="1"/>
</dbReference>
<sequence length="387" mass="42325">MIKTLAVENYRSIRNLVLPLSNLNVITGANGSGKSNLFKALRLLAEIYDGGVTKAVAMEGGLSSIFWAGAEASAVARNQRAANLGTANNGKKRLRLGFSGGEFGYAISLGLPPPPPPATSFSLDPEIKRECVWAGETCRPSSLLIDRKSSHITLNSNREQTAVAGKVPYYESMLSYMGYDHRCPELGVLKDMVGRWRFYDSFRTDLGAPARRAQIGTRTLALHNDGRDLAAALQTIREIGDSDALDRTIDEAFPGASVEVATEDSGVFTILFNQRGLLRPLRATELSDGTLRFLLLTAALLTPRPPSMMVLNEPEASLHPELLPALADLIKLAATRCQMWVITHSIVLSRELERCDQMQLIVLEKEDGRTGIPGRGILDVPLWKWPD</sequence>
<dbReference type="GO" id="GO:0006302">
    <property type="term" value="P:double-strand break repair"/>
    <property type="evidence" value="ECO:0007669"/>
    <property type="project" value="TreeGrafter"/>
</dbReference>
<comment type="caution">
    <text evidence="2">The sequence shown here is derived from an EMBL/GenBank/DDBJ whole genome shotgun (WGS) entry which is preliminary data.</text>
</comment>
<dbReference type="InterPro" id="IPR014555">
    <property type="entry name" value="RecF-like"/>
</dbReference>
<feature type="domain" description="ATPase AAA-type core" evidence="1">
    <location>
        <begin position="23"/>
        <end position="348"/>
    </location>
</feature>
<dbReference type="PANTHER" id="PTHR32182:SF25">
    <property type="entry name" value="SLR1056 PROTEIN"/>
    <property type="match status" value="1"/>
</dbReference>
<dbReference type="Gene3D" id="3.40.50.300">
    <property type="entry name" value="P-loop containing nucleotide triphosphate hydrolases"/>
    <property type="match status" value="2"/>
</dbReference>
<dbReference type="AlphaFoldDB" id="A0A1C2EF12"/>
<dbReference type="InterPro" id="IPR027417">
    <property type="entry name" value="P-loop_NTPase"/>
</dbReference>
<gene>
    <name evidence="2" type="ORF">BBI10_02075</name>
</gene>
<proteinExistence type="predicted"/>
<dbReference type="SUPFAM" id="SSF52540">
    <property type="entry name" value="P-loop containing nucleoside triphosphate hydrolases"/>
    <property type="match status" value="1"/>
</dbReference>
<organism evidence="2 3">
    <name type="scientific">Pseudomonas graminis</name>
    <dbReference type="NCBI Taxonomy" id="158627"/>
    <lineage>
        <taxon>Bacteria</taxon>
        <taxon>Pseudomonadati</taxon>
        <taxon>Pseudomonadota</taxon>
        <taxon>Gammaproteobacteria</taxon>
        <taxon>Pseudomonadales</taxon>
        <taxon>Pseudomonadaceae</taxon>
        <taxon>Pseudomonas</taxon>
    </lineage>
</organism>
<name>A0A1C2EF12_9PSED</name>
<keyword evidence="2" id="KW-0067">ATP-binding</keyword>
<dbReference type="PIRSF" id="PIRSF029347">
    <property type="entry name" value="RecF"/>
    <property type="match status" value="1"/>
</dbReference>
<evidence type="ECO:0000313" key="2">
    <source>
        <dbReference type="EMBL" id="OCX25550.1"/>
    </source>
</evidence>
<dbReference type="GO" id="GO:0016887">
    <property type="term" value="F:ATP hydrolysis activity"/>
    <property type="evidence" value="ECO:0007669"/>
    <property type="project" value="InterPro"/>
</dbReference>
<protein>
    <submittedName>
        <fullName evidence="2">ATP-binding protein</fullName>
    </submittedName>
</protein>
<evidence type="ECO:0000259" key="1">
    <source>
        <dbReference type="Pfam" id="PF13304"/>
    </source>
</evidence>
<dbReference type="GO" id="GO:0005524">
    <property type="term" value="F:ATP binding"/>
    <property type="evidence" value="ECO:0007669"/>
    <property type="project" value="UniProtKB-KW"/>
</dbReference>
<dbReference type="Proteomes" id="UP000095143">
    <property type="component" value="Unassembled WGS sequence"/>
</dbReference>
<dbReference type="RefSeq" id="WP_065986410.1">
    <property type="nucleotide sequence ID" value="NZ_MDEN01000049.1"/>
</dbReference>
<dbReference type="GO" id="GO:0000731">
    <property type="term" value="P:DNA synthesis involved in DNA repair"/>
    <property type="evidence" value="ECO:0007669"/>
    <property type="project" value="TreeGrafter"/>
</dbReference>
<dbReference type="FunFam" id="3.40.50.300:FF:002708">
    <property type="entry name" value="FeS assembly ATPase SufC"/>
    <property type="match status" value="1"/>
</dbReference>
<dbReference type="PANTHER" id="PTHR32182">
    <property type="entry name" value="DNA REPLICATION AND REPAIR PROTEIN RECF"/>
    <property type="match status" value="1"/>
</dbReference>
<evidence type="ECO:0000313" key="3">
    <source>
        <dbReference type="Proteomes" id="UP000095143"/>
    </source>
</evidence>
<reference evidence="2 3" key="1">
    <citation type="submission" date="2016-08" db="EMBL/GenBank/DDBJ databases">
        <title>Whole genome sequence of Pseudomonas graminis strain UASWS1507, a potential biological control agent for agriculture.</title>
        <authorList>
            <person name="Crovadore J."/>
            <person name="Calmin G."/>
            <person name="Chablais R."/>
            <person name="Cochard B."/>
            <person name="Lefort F."/>
        </authorList>
    </citation>
    <scope>NUCLEOTIDE SEQUENCE [LARGE SCALE GENOMIC DNA]</scope>
    <source>
        <strain evidence="2 3">UASWS1507</strain>
    </source>
</reference>
<keyword evidence="2" id="KW-0547">Nucleotide-binding</keyword>
<accession>A0A1C2EF12</accession>
<dbReference type="InterPro" id="IPR003959">
    <property type="entry name" value="ATPase_AAA_core"/>
</dbReference>
<dbReference type="Pfam" id="PF13304">
    <property type="entry name" value="AAA_21"/>
    <property type="match status" value="1"/>
</dbReference>
<dbReference type="EMBL" id="MDEN01000049">
    <property type="protein sequence ID" value="OCX25550.1"/>
    <property type="molecule type" value="Genomic_DNA"/>
</dbReference>